<dbReference type="Pfam" id="PF03797">
    <property type="entry name" value="Autotransporter"/>
    <property type="match status" value="1"/>
</dbReference>
<reference evidence="3 4" key="1">
    <citation type="submission" date="2019-12" db="EMBL/GenBank/DDBJ databases">
        <title>Genomic-based taxomic classification of the family Erythrobacteraceae.</title>
        <authorList>
            <person name="Xu L."/>
        </authorList>
    </citation>
    <scope>NUCLEOTIDE SEQUENCE [LARGE SCALE GENOMIC DNA]</scope>
    <source>
        <strain evidence="3 4">S36</strain>
    </source>
</reference>
<organism evidence="3 4">
    <name type="scientific">Croceibacterium xixiisoli</name>
    <dbReference type="NCBI Taxonomy" id="1476466"/>
    <lineage>
        <taxon>Bacteria</taxon>
        <taxon>Pseudomonadati</taxon>
        <taxon>Pseudomonadota</taxon>
        <taxon>Alphaproteobacteria</taxon>
        <taxon>Sphingomonadales</taxon>
        <taxon>Erythrobacteraceae</taxon>
        <taxon>Croceibacterium</taxon>
    </lineage>
</organism>
<dbReference type="InterPro" id="IPR011050">
    <property type="entry name" value="Pectin_lyase_fold/virulence"/>
</dbReference>
<keyword evidence="1" id="KW-0732">Signal</keyword>
<dbReference type="SUPFAM" id="SSF103515">
    <property type="entry name" value="Autotransporter"/>
    <property type="match status" value="1"/>
</dbReference>
<dbReference type="SUPFAM" id="SSF51126">
    <property type="entry name" value="Pectin lyase-like"/>
    <property type="match status" value="4"/>
</dbReference>
<protein>
    <recommendedName>
        <fullName evidence="2">Autotransporter domain-containing protein</fullName>
    </recommendedName>
</protein>
<dbReference type="PROSITE" id="PS51208">
    <property type="entry name" value="AUTOTRANSPORTER"/>
    <property type="match status" value="1"/>
</dbReference>
<evidence type="ECO:0000313" key="3">
    <source>
        <dbReference type="EMBL" id="MXO99298.1"/>
    </source>
</evidence>
<dbReference type="Proteomes" id="UP000469430">
    <property type="component" value="Unassembled WGS sequence"/>
</dbReference>
<name>A0A6I4TXD3_9SPHN</name>
<dbReference type="SMART" id="SM00869">
    <property type="entry name" value="Autotransporter"/>
    <property type="match status" value="1"/>
</dbReference>
<dbReference type="InterPro" id="IPR013425">
    <property type="entry name" value="Autotrns_rpt"/>
</dbReference>
<comment type="caution">
    <text evidence="3">The sequence shown here is derived from an EMBL/GenBank/DDBJ whole genome shotgun (WGS) entry which is preliminary data.</text>
</comment>
<dbReference type="Pfam" id="PF12951">
    <property type="entry name" value="PATR"/>
    <property type="match status" value="3"/>
</dbReference>
<sequence length="1864" mass="186041">MQHIATCCRNLPRSAPPRFAAICQQHFDGDIRCPLGADHGAGQTMAYSATQTITRRLHLALLARSALTLPLIAPASAQAQQVWDGSTDADFGKADNWDTGVMPNATSLLVIASDNTAVRVPVVGAGQDFNIRELTVGRGEDGTLTIAANGRLQLGSSGSTAGAGTLTIGDTLSPFGVINASEGRVNVDGGVLDVNGTTSIGNGFGSTGRLMITNGGVARTASLCLGCGNPNFAGFGYILVEGAGSRFELAGPGQGLIGNGGQGGGTAQFVVRRGGKLLQTANSVSGLSVGALSSLTVSDAGSEFDLAAPLLVNGDLGIMDGADASIGALTVNGSLLVVDGAVLQQRDGDGNNWNFGQQAGVRIGGIGTRVRVNGALDIGGSNPDQPAADFLVEDHAVLQVLSTSPSALSFGAHRNLTIRNNAQVTLTGGLSMGHSTLTVRDATLTMSGPLDMAGLFAGNITNLFNADFSATSIQAGANATQGASIINLGGAAEGPAGAIGQFTVGRITLNGVDDGPAAELVINHTNGEAIIAADITGNGGIVRHVAGNTILTGTNLSGTFNGQTLVTGGSLAVNGNYGGGTHVMQVSGGARLGGSGRIDGDVTLADATLAPGNSVDVLTFGGSLTLGTDSVLAFELGSPFGAAGIDSDLIEVTGNLVLDGQIDIIDTGAFGPGLYRLISYGGTLTDRGMEIGATPGGVRVRDLTIQTDVANQINLILAEPGSYTFWDGVDQDGNNQIDARDGVWTASATNWTTSDGRDNGAFLPDSFLIFGGPTSRPDQRLAAVPSATAGLVTVDDTAGPVRLANGVQFAVDGYTVTGDDIVLDATIPCGECSPLPGSVIMRVGDGSNAGAAFVATIDARLTGEAGLTKTDLGTLILLGANNYTGGTIVSEGTLQGNSTSLQGDIAIETEGLLLFDQATSGSYAGVLSGAGGIIKEGAGTLALTGDSSGFNGGTSLTEGTLLVNGTLGNGEHRFNAGDGAILGGTGTIGGVANLSDAILAPGALPGGPNNGVGHLTFAGNLNLNSETILSFQLGAPDGAAGVASDLVTVGGNLSLNGTLNIVDAGGFGSGVYRLFNYGGELFGFGLEIGDTPEGVLASDLAIQTAIENQVNLVFNAAPADSFTFWDGGDVDGNGRIDAGSGTWTAARSNWTTINGSANGAYDPADFLIFGGPTTNQQTRARVAAAAVPSSTAGLVTVDDAAGAVTLANGVQFAVGGYTVTGDAIGLAAPAVVFRVGDGSDAGAEFTATIASALTGTGGIDKTDLGTLILTGTNTYSGGSRVTDGTLQGNATSLQGPIAVATNGTLLFDQAGAGTYAGVLSGTGTLRKEGAGVLGLSGNSGGFTGGAELAAGGIALTGTLGTATNGVLTTAAGTTLTGNGTLGNLDLGGTIAPNAGQTATGRFNISGDLIVRGGASFLVDVAASGAGDRIQVGGTAVLEGGTVVVNALDPGVSYTNGTVYRILDAAGGRSGTFAGLSESSAFLDFTLGYDPTGAFLTTSVIAQFPDVALTFNQRQASLGLQDLGQTAGSDSLEVYNAILLLDATQARAAFDMASGEIYADIVAGGQRAAKQRGGAALRRGLEPGREGLQAWIGGGITRSRVSGDGNGARFTNHGEALELGVDYHGADDRFAAGISGGWVSNDVSNDDRRSRADLDGWFISGFARYGDFGPGLTLGGAVSHADSDGTASRSIGFGTISRATSAQVDHRATALTGELRYGFGQAAEAGKGGWAFGPSLAIDHAWSKLDGFAESGAGALDLSSGGISDSSTRYAAGAFASWRADNARLVIDVRYAKDSNDDLASELRLAGSPRAFTILPARNGGEGVQIAGSGSVDLGSNLSIGAQGGAFLADGANDVSASGWLRWKF</sequence>
<evidence type="ECO:0000256" key="1">
    <source>
        <dbReference type="ARBA" id="ARBA00022729"/>
    </source>
</evidence>
<dbReference type="PANTHER" id="PTHR35037">
    <property type="entry name" value="C-TERMINAL REGION OF AIDA-LIKE PROTEIN"/>
    <property type="match status" value="1"/>
</dbReference>
<evidence type="ECO:0000313" key="4">
    <source>
        <dbReference type="Proteomes" id="UP000469430"/>
    </source>
</evidence>
<dbReference type="InterPro" id="IPR005546">
    <property type="entry name" value="Autotransporte_beta"/>
</dbReference>
<feature type="domain" description="Autotransporter" evidence="2">
    <location>
        <begin position="1582"/>
        <end position="1864"/>
    </location>
</feature>
<dbReference type="InterPro" id="IPR036709">
    <property type="entry name" value="Autotransporte_beta_dom_sf"/>
</dbReference>
<keyword evidence="4" id="KW-1185">Reference proteome</keyword>
<dbReference type="InterPro" id="IPR051551">
    <property type="entry name" value="Autotransporter_adhesion"/>
</dbReference>
<gene>
    <name evidence="3" type="ORF">GRI97_09885</name>
</gene>
<proteinExistence type="predicted"/>
<dbReference type="NCBIfam" id="TIGR02601">
    <property type="entry name" value="autotrns_rpt"/>
    <property type="match status" value="3"/>
</dbReference>
<evidence type="ECO:0000259" key="2">
    <source>
        <dbReference type="PROSITE" id="PS51208"/>
    </source>
</evidence>
<dbReference type="EMBL" id="WTYJ01000002">
    <property type="protein sequence ID" value="MXO99298.1"/>
    <property type="molecule type" value="Genomic_DNA"/>
</dbReference>
<accession>A0A6I4TXD3</accession>
<dbReference type="Gene3D" id="2.40.128.130">
    <property type="entry name" value="Autotransporter beta-domain"/>
    <property type="match status" value="1"/>
</dbReference>
<dbReference type="PANTHER" id="PTHR35037:SF3">
    <property type="entry name" value="C-TERMINAL REGION OF AIDA-LIKE PROTEIN"/>
    <property type="match status" value="1"/>
</dbReference>